<dbReference type="InParanoid" id="A0A1X7TJS9"/>
<evidence type="ECO:0000256" key="1">
    <source>
        <dbReference type="SAM" id="Phobius"/>
    </source>
</evidence>
<dbReference type="InterPro" id="IPR029526">
    <property type="entry name" value="PGBD"/>
</dbReference>
<dbReference type="EnsemblMetazoa" id="Aqu2.1.14993_001">
    <property type="protein sequence ID" value="Aqu2.1.14993_001"/>
    <property type="gene ID" value="Aqu2.1.14993"/>
</dbReference>
<accession>A0A1X7TJS9</accession>
<dbReference type="EnsemblMetazoa" id="XM_011409101.1">
    <property type="protein sequence ID" value="XP_011407403.1"/>
    <property type="gene ID" value="LOC105314748"/>
</dbReference>
<dbReference type="PANTHER" id="PTHR46599:SF3">
    <property type="entry name" value="PIGGYBAC TRANSPOSABLE ELEMENT-DERIVED PROTEIN 4"/>
    <property type="match status" value="1"/>
</dbReference>
<dbReference type="Pfam" id="PF13843">
    <property type="entry name" value="DDE_Tnp_1_7"/>
    <property type="match status" value="1"/>
</dbReference>
<keyword evidence="1" id="KW-0472">Membrane</keyword>
<keyword evidence="4" id="KW-1185">Reference proteome</keyword>
<sequence>MAHRSFSAEEVLESVTNDTNDYIFDGSDDELGFEDTSDDDRFTEVSVESEIEEVIADLQERNGEMEHSGTMELTENAAIQDTCRQKEHMEEEMEHDGGSTELSWSDLLEPVSYENFKDEKGPTTALPATPLEVFRLFFNSTITELLVTETNRYASLCLGEERYESWDPVTEKDIFAYFGVMIVIGLIKLPSIADYWRTILYFTAAL</sequence>
<dbReference type="PANTHER" id="PTHR46599">
    <property type="entry name" value="PIGGYBAC TRANSPOSABLE ELEMENT-DERIVED PROTEIN 4"/>
    <property type="match status" value="1"/>
</dbReference>
<gene>
    <name evidence="3" type="primary">105314748</name>
</gene>
<dbReference type="AlphaFoldDB" id="A0A1X7TJS9"/>
<keyword evidence="1" id="KW-0812">Transmembrane</keyword>
<name>A0A1X7TJS9_AMPQE</name>
<proteinExistence type="predicted"/>
<reference evidence="3" key="2">
    <citation type="submission" date="2017-05" db="UniProtKB">
        <authorList>
            <consortium name="EnsemblMetazoa"/>
        </authorList>
    </citation>
    <scope>IDENTIFICATION</scope>
</reference>
<feature type="transmembrane region" description="Helical" evidence="1">
    <location>
        <begin position="174"/>
        <end position="193"/>
    </location>
</feature>
<protein>
    <recommendedName>
        <fullName evidence="2">PiggyBac transposable element-derived protein domain-containing protein</fullName>
    </recommendedName>
</protein>
<feature type="domain" description="PiggyBac transposable element-derived protein" evidence="2">
    <location>
        <begin position="129"/>
        <end position="199"/>
    </location>
</feature>
<reference evidence="4" key="1">
    <citation type="journal article" date="2010" name="Nature">
        <title>The Amphimedon queenslandica genome and the evolution of animal complexity.</title>
        <authorList>
            <person name="Srivastava M."/>
            <person name="Simakov O."/>
            <person name="Chapman J."/>
            <person name="Fahey B."/>
            <person name="Gauthier M.E."/>
            <person name="Mitros T."/>
            <person name="Richards G.S."/>
            <person name="Conaco C."/>
            <person name="Dacre M."/>
            <person name="Hellsten U."/>
            <person name="Larroux C."/>
            <person name="Putnam N.H."/>
            <person name="Stanke M."/>
            <person name="Adamska M."/>
            <person name="Darling A."/>
            <person name="Degnan S.M."/>
            <person name="Oakley T.H."/>
            <person name="Plachetzki D.C."/>
            <person name="Zhai Y."/>
            <person name="Adamski M."/>
            <person name="Calcino A."/>
            <person name="Cummins S.F."/>
            <person name="Goodstein D.M."/>
            <person name="Harris C."/>
            <person name="Jackson D.J."/>
            <person name="Leys S.P."/>
            <person name="Shu S."/>
            <person name="Woodcroft B.J."/>
            <person name="Vervoort M."/>
            <person name="Kosik K.S."/>
            <person name="Manning G."/>
            <person name="Degnan B.M."/>
            <person name="Rokhsar D.S."/>
        </authorList>
    </citation>
    <scope>NUCLEOTIDE SEQUENCE [LARGE SCALE GENOMIC DNA]</scope>
</reference>
<evidence type="ECO:0000313" key="3">
    <source>
        <dbReference type="EnsemblMetazoa" id="Aqu2.1.14993_001"/>
    </source>
</evidence>
<evidence type="ECO:0000259" key="2">
    <source>
        <dbReference type="Pfam" id="PF13843"/>
    </source>
</evidence>
<dbReference type="Proteomes" id="UP000007879">
    <property type="component" value="Unassembled WGS sequence"/>
</dbReference>
<keyword evidence="1" id="KW-1133">Transmembrane helix</keyword>
<evidence type="ECO:0000313" key="4">
    <source>
        <dbReference type="Proteomes" id="UP000007879"/>
    </source>
</evidence>
<organism evidence="3">
    <name type="scientific">Amphimedon queenslandica</name>
    <name type="common">Sponge</name>
    <dbReference type="NCBI Taxonomy" id="400682"/>
    <lineage>
        <taxon>Eukaryota</taxon>
        <taxon>Metazoa</taxon>
        <taxon>Porifera</taxon>
        <taxon>Demospongiae</taxon>
        <taxon>Heteroscleromorpha</taxon>
        <taxon>Haplosclerida</taxon>
        <taxon>Niphatidae</taxon>
        <taxon>Amphimedon</taxon>
    </lineage>
</organism>
<dbReference type="KEGG" id="aqu:105314748"/>
<dbReference type="OrthoDB" id="118105at2759"/>